<dbReference type="GeneID" id="20643382"/>
<evidence type="ECO:0000313" key="1">
    <source>
        <dbReference type="EMBL" id="EGZ24445.1"/>
    </source>
</evidence>
<dbReference type="RefSeq" id="XP_009519733.1">
    <property type="nucleotide sequence ID" value="XM_009521438.1"/>
</dbReference>
<dbReference type="AlphaFoldDB" id="G4YWU7"/>
<accession>G4YWU7</accession>
<name>G4YWU7_PHYSP</name>
<protein>
    <submittedName>
        <fullName evidence="1">Uncharacterized protein</fullName>
    </submittedName>
</protein>
<organism evidence="1 2">
    <name type="scientific">Phytophthora sojae (strain P6497)</name>
    <name type="common">Soybean stem and root rot agent</name>
    <name type="synonym">Phytophthora megasperma f. sp. glycines</name>
    <dbReference type="NCBI Taxonomy" id="1094619"/>
    <lineage>
        <taxon>Eukaryota</taxon>
        <taxon>Sar</taxon>
        <taxon>Stramenopiles</taxon>
        <taxon>Oomycota</taxon>
        <taxon>Peronosporomycetes</taxon>
        <taxon>Peronosporales</taxon>
        <taxon>Peronosporaceae</taxon>
        <taxon>Phytophthora</taxon>
    </lineage>
</organism>
<proteinExistence type="predicted"/>
<dbReference type="EMBL" id="JH159152">
    <property type="protein sequence ID" value="EGZ24445.1"/>
    <property type="molecule type" value="Genomic_DNA"/>
</dbReference>
<dbReference type="OMA" id="TCTSSHH"/>
<gene>
    <name evidence="1" type="ORF">PHYSODRAFT_311421</name>
</gene>
<keyword evidence="2" id="KW-1185">Reference proteome</keyword>
<reference evidence="1 2" key="1">
    <citation type="journal article" date="2006" name="Science">
        <title>Phytophthora genome sequences uncover evolutionary origins and mechanisms of pathogenesis.</title>
        <authorList>
            <person name="Tyler B.M."/>
            <person name="Tripathy S."/>
            <person name="Zhang X."/>
            <person name="Dehal P."/>
            <person name="Jiang R.H."/>
            <person name="Aerts A."/>
            <person name="Arredondo F.D."/>
            <person name="Baxter L."/>
            <person name="Bensasson D."/>
            <person name="Beynon J.L."/>
            <person name="Chapman J."/>
            <person name="Damasceno C.M."/>
            <person name="Dorrance A.E."/>
            <person name="Dou D."/>
            <person name="Dickerman A.W."/>
            <person name="Dubchak I.L."/>
            <person name="Garbelotto M."/>
            <person name="Gijzen M."/>
            <person name="Gordon S.G."/>
            <person name="Govers F."/>
            <person name="Grunwald N.J."/>
            <person name="Huang W."/>
            <person name="Ivors K.L."/>
            <person name="Jones R.W."/>
            <person name="Kamoun S."/>
            <person name="Krampis K."/>
            <person name="Lamour K.H."/>
            <person name="Lee M.K."/>
            <person name="McDonald W.H."/>
            <person name="Medina M."/>
            <person name="Meijer H.J."/>
            <person name="Nordberg E.K."/>
            <person name="Maclean D.J."/>
            <person name="Ospina-Giraldo M.D."/>
            <person name="Morris P.F."/>
            <person name="Phuntumart V."/>
            <person name="Putnam N.H."/>
            <person name="Rash S."/>
            <person name="Rose J.K."/>
            <person name="Sakihama Y."/>
            <person name="Salamov A.A."/>
            <person name="Savidor A."/>
            <person name="Scheuring C.F."/>
            <person name="Smith B.M."/>
            <person name="Sobral B.W."/>
            <person name="Terry A."/>
            <person name="Torto-Alalibo T.A."/>
            <person name="Win J."/>
            <person name="Xu Z."/>
            <person name="Zhang H."/>
            <person name="Grigoriev I.V."/>
            <person name="Rokhsar D.S."/>
            <person name="Boore J.L."/>
        </authorList>
    </citation>
    <scope>NUCLEOTIDE SEQUENCE [LARGE SCALE GENOMIC DNA]</scope>
    <source>
        <strain evidence="1 2">P6497</strain>
    </source>
</reference>
<dbReference type="Proteomes" id="UP000002640">
    <property type="component" value="Unassembled WGS sequence"/>
</dbReference>
<dbReference type="KEGG" id="psoj:PHYSODRAFT_311421"/>
<dbReference type="InParanoid" id="G4YWU7"/>
<sequence length="165" mass="18804">MPNVLQQQTPNRAVAGGLARLAKLNLVPERYSRHMQTIIKLKQIRLLQVARALGSKNSYVIDVFTPLQSTTRIPTNVAMGLEPVALFRHPDAHPEKQFADFVKLRDELYESCRTAQRTPVQRFVESLLRLAVSCPVIDSDPCPYQEKLPRQLLKFLFVDSDPMVH</sequence>
<evidence type="ECO:0000313" key="2">
    <source>
        <dbReference type="Proteomes" id="UP000002640"/>
    </source>
</evidence>